<gene>
    <name evidence="5" type="ORF">HS1_001689</name>
</gene>
<feature type="domain" description="CBS" evidence="4">
    <location>
        <begin position="157"/>
        <end position="215"/>
    </location>
</feature>
<dbReference type="InterPro" id="IPR014710">
    <property type="entry name" value="RmlC-like_jellyroll"/>
</dbReference>
<protein>
    <submittedName>
        <fullName evidence="5">Cyclic nucleotide-binding protein</fullName>
    </submittedName>
</protein>
<evidence type="ECO:0000256" key="1">
    <source>
        <dbReference type="ARBA" id="ARBA00023122"/>
    </source>
</evidence>
<dbReference type="InterPro" id="IPR005105">
    <property type="entry name" value="GlnD_Uridyltrans_N"/>
</dbReference>
<dbReference type="InterPro" id="IPR000595">
    <property type="entry name" value="cNMP-bd_dom"/>
</dbReference>
<dbReference type="CDD" id="cd00038">
    <property type="entry name" value="CAP_ED"/>
    <property type="match status" value="1"/>
</dbReference>
<dbReference type="InterPro" id="IPR046342">
    <property type="entry name" value="CBS_dom_sf"/>
</dbReference>
<dbReference type="AlphaFoldDB" id="A0A7U4QLD3"/>
<accession>A0A7U4QLD3</accession>
<dbReference type="InterPro" id="IPR018490">
    <property type="entry name" value="cNMP-bd_dom_sf"/>
</dbReference>
<dbReference type="PROSITE" id="PS50042">
    <property type="entry name" value="CNMP_BINDING_3"/>
    <property type="match status" value="1"/>
</dbReference>
<evidence type="ECO:0000259" key="3">
    <source>
        <dbReference type="PROSITE" id="PS50042"/>
    </source>
</evidence>
<evidence type="ECO:0000313" key="5">
    <source>
        <dbReference type="EMBL" id="AMM41483.1"/>
    </source>
</evidence>
<dbReference type="CDD" id="cd04587">
    <property type="entry name" value="CBS_pair_CAP-ED_NT_Pol-beta-like_DUF294_assoc"/>
    <property type="match status" value="1"/>
</dbReference>
<dbReference type="RefSeq" id="WP_066063905.1">
    <property type="nucleotide sequence ID" value="NZ_CP013015.1"/>
</dbReference>
<dbReference type="Pfam" id="PF00027">
    <property type="entry name" value="cNMP_binding"/>
    <property type="match status" value="1"/>
</dbReference>
<dbReference type="EMBL" id="CP013015">
    <property type="protein sequence ID" value="AMM41483.1"/>
    <property type="molecule type" value="Genomic_DNA"/>
</dbReference>
<feature type="domain" description="CBS" evidence="4">
    <location>
        <begin position="223"/>
        <end position="279"/>
    </location>
</feature>
<sequence>MPHRVASLSLPLQRIEEFLVTVVPFNLLPKSVIKEVAKEILIEYYPKGTAILEETSLISFLYLIYSGIVKIERERVEYRSEGDYIGGINLIKGEKGYKAMAIEDVVCYLIPKGTFLKLCDKYSIFKEHFETRIKPLAHQLRKQKPLVSHLTVKLSDLIKQPPVTCNKETSIIAAAQQMAKYKVGSIVVIDEGNKPLGIVTKTDLTQKVVARNLDFKKPISHIMTTSIVGVDKEASYFEALLQMAKYNCHHLCVLDNRRLIGVISLHDLILLQGVNLISFVTEIERKNAIAGLAELITNIDKVIKVLFNEGASPMVIRKLTSEFVDRILCRLFSSLKCSSCCLMGLGELGRMEQSWLLPLKLCLIYKGDFSINQFREVFKKSGFTAHKDSVFLNSVEKLNIHFKKWLENKEVDKICAFLDRRRIGGEERIFKEIEAIAFPKDQILSLLYEHISKINLPLGFVRDQVLLTSGDFAKGLNLTEISEMVVHGVRFLSFLKEIRETNTFDRLDVLREKKILSEEKVTEFKEIYNFLNHFRIKFEAEWLDPGIFSNQEKILLEDCLRSLKKFKDFLAKAY</sequence>
<dbReference type="InterPro" id="IPR018821">
    <property type="entry name" value="DUF294_put_nucleoTrafse_sb-bd"/>
</dbReference>
<dbReference type="Gene3D" id="2.60.120.10">
    <property type="entry name" value="Jelly Rolls"/>
    <property type="match status" value="1"/>
</dbReference>
<keyword evidence="6" id="KW-1185">Reference proteome</keyword>
<dbReference type="PANTHER" id="PTHR43080">
    <property type="entry name" value="CBS DOMAIN-CONTAINING PROTEIN CBSX3, MITOCHONDRIAL"/>
    <property type="match status" value="1"/>
</dbReference>
<dbReference type="Proteomes" id="UP000070560">
    <property type="component" value="Chromosome"/>
</dbReference>
<dbReference type="InterPro" id="IPR000644">
    <property type="entry name" value="CBS_dom"/>
</dbReference>
<dbReference type="OrthoDB" id="9808528at2"/>
<name>A0A7U4QLD3_DESA2</name>
<keyword evidence="1 2" id="KW-0129">CBS domain</keyword>
<evidence type="ECO:0000256" key="2">
    <source>
        <dbReference type="PROSITE-ProRule" id="PRU00703"/>
    </source>
</evidence>
<dbReference type="GO" id="GO:0008773">
    <property type="term" value="F:[protein-PII] uridylyltransferase activity"/>
    <property type="evidence" value="ECO:0007669"/>
    <property type="project" value="InterPro"/>
</dbReference>
<dbReference type="Pfam" id="PF03445">
    <property type="entry name" value="DUF294"/>
    <property type="match status" value="1"/>
</dbReference>
<dbReference type="Gene3D" id="3.10.580.10">
    <property type="entry name" value="CBS-domain"/>
    <property type="match status" value="1"/>
</dbReference>
<evidence type="ECO:0000313" key="6">
    <source>
        <dbReference type="Proteomes" id="UP000070560"/>
    </source>
</evidence>
<dbReference type="PANTHER" id="PTHR43080:SF2">
    <property type="entry name" value="CBS DOMAIN-CONTAINING PROTEIN"/>
    <property type="match status" value="1"/>
</dbReference>
<dbReference type="KEGG" id="daw:HS1_001689"/>
<proteinExistence type="predicted"/>
<dbReference type="Pfam" id="PF10335">
    <property type="entry name" value="DUF294_C"/>
    <property type="match status" value="1"/>
</dbReference>
<dbReference type="InterPro" id="IPR051257">
    <property type="entry name" value="Diverse_CBS-Domain"/>
</dbReference>
<dbReference type="SMART" id="SM00116">
    <property type="entry name" value="CBS"/>
    <property type="match status" value="2"/>
</dbReference>
<dbReference type="SUPFAM" id="SSF51206">
    <property type="entry name" value="cAMP-binding domain-like"/>
    <property type="match status" value="1"/>
</dbReference>
<feature type="domain" description="Cyclic nucleotide-binding" evidence="3">
    <location>
        <begin position="24"/>
        <end position="118"/>
    </location>
</feature>
<dbReference type="SUPFAM" id="SSF54631">
    <property type="entry name" value="CBS-domain pair"/>
    <property type="match status" value="1"/>
</dbReference>
<evidence type="ECO:0000259" key="4">
    <source>
        <dbReference type="PROSITE" id="PS51371"/>
    </source>
</evidence>
<organism evidence="5 6">
    <name type="scientific">Desulfofervidus auxilii</name>
    <dbReference type="NCBI Taxonomy" id="1621989"/>
    <lineage>
        <taxon>Bacteria</taxon>
        <taxon>Pseudomonadati</taxon>
        <taxon>Thermodesulfobacteriota</taxon>
        <taxon>Candidatus Desulfofervidia</taxon>
        <taxon>Candidatus Desulfofervidales</taxon>
        <taxon>Candidatus Desulfofervidaceae</taxon>
        <taxon>Candidatus Desulfofervidus</taxon>
    </lineage>
</organism>
<dbReference type="PROSITE" id="PS51371">
    <property type="entry name" value="CBS"/>
    <property type="match status" value="2"/>
</dbReference>
<reference evidence="5 6" key="1">
    <citation type="submission" date="2015-10" db="EMBL/GenBank/DDBJ databases">
        <title>Candidatus Desulfofervidus auxilii, a hydrogenotrophic sulfate-reducing bacterium involved in the thermophilic anaerobic oxidation of methane.</title>
        <authorList>
            <person name="Krukenberg V."/>
            <person name="Richter M."/>
            <person name="Wegener G."/>
        </authorList>
    </citation>
    <scope>NUCLEOTIDE SEQUENCE [LARGE SCALE GENOMIC DNA]</scope>
    <source>
        <strain evidence="5 6">HS1</strain>
    </source>
</reference>
<dbReference type="Pfam" id="PF00571">
    <property type="entry name" value="CBS"/>
    <property type="match status" value="2"/>
</dbReference>